<dbReference type="InterPro" id="IPR036915">
    <property type="entry name" value="Cyclin-like_sf"/>
</dbReference>
<evidence type="ECO:0000313" key="5">
    <source>
        <dbReference type="Proteomes" id="UP001515500"/>
    </source>
</evidence>
<feature type="transmembrane region" description="Helical" evidence="4">
    <location>
        <begin position="12"/>
        <end position="28"/>
    </location>
</feature>
<dbReference type="AlphaFoldDB" id="A0AB40B6N0"/>
<dbReference type="GO" id="GO:0019901">
    <property type="term" value="F:protein kinase binding"/>
    <property type="evidence" value="ECO:0007669"/>
    <property type="project" value="InterPro"/>
</dbReference>
<sequence>MSIRVFLKRIWPRVNCSLSCYIVAYIYLRRFTKRYPLALIDSYSIHNFIITSLLLAAKFMHNKKYKNPDFAILGLLPKAEMHMLETKFLAAIDYRLHVSTEEYMNICIWMSMSMSKTSEICPSPSCCYEGLHQHSHEDHGQFFFSFFF</sequence>
<name>A0AB40B6N0_DIOCR</name>
<dbReference type="InterPro" id="IPR013922">
    <property type="entry name" value="Cyclin_PHO80-like"/>
</dbReference>
<dbReference type="Pfam" id="PF08613">
    <property type="entry name" value="Cyclin"/>
    <property type="match status" value="1"/>
</dbReference>
<gene>
    <name evidence="6" type="primary">LOC120259361</name>
</gene>
<dbReference type="GO" id="GO:0051301">
    <property type="term" value="P:cell division"/>
    <property type="evidence" value="ECO:0007669"/>
    <property type="project" value="UniProtKB-KW"/>
</dbReference>
<keyword evidence="4" id="KW-1133">Transmembrane helix</keyword>
<evidence type="ECO:0000256" key="3">
    <source>
        <dbReference type="ARBA" id="ARBA00023306"/>
    </source>
</evidence>
<dbReference type="Proteomes" id="UP001515500">
    <property type="component" value="Chromosome 4"/>
</dbReference>
<dbReference type="Gene3D" id="1.10.472.10">
    <property type="entry name" value="Cyclin-like"/>
    <property type="match status" value="1"/>
</dbReference>
<keyword evidence="4" id="KW-0472">Membrane</keyword>
<dbReference type="RefSeq" id="XP_039122882.1">
    <property type="nucleotide sequence ID" value="XM_039266948.1"/>
</dbReference>
<dbReference type="GeneID" id="120259361"/>
<keyword evidence="5" id="KW-1185">Reference proteome</keyword>
<organism evidence="5 6">
    <name type="scientific">Dioscorea cayennensis subsp. rotundata</name>
    <name type="common">White Guinea yam</name>
    <name type="synonym">Dioscorea rotundata</name>
    <dbReference type="NCBI Taxonomy" id="55577"/>
    <lineage>
        <taxon>Eukaryota</taxon>
        <taxon>Viridiplantae</taxon>
        <taxon>Streptophyta</taxon>
        <taxon>Embryophyta</taxon>
        <taxon>Tracheophyta</taxon>
        <taxon>Spermatophyta</taxon>
        <taxon>Magnoliopsida</taxon>
        <taxon>Liliopsida</taxon>
        <taxon>Dioscoreales</taxon>
        <taxon>Dioscoreaceae</taxon>
        <taxon>Dioscorea</taxon>
    </lineage>
</organism>
<accession>A0AB40B6N0</accession>
<evidence type="ECO:0000256" key="1">
    <source>
        <dbReference type="ARBA" id="ARBA00007215"/>
    </source>
</evidence>
<evidence type="ECO:0000256" key="4">
    <source>
        <dbReference type="SAM" id="Phobius"/>
    </source>
</evidence>
<dbReference type="PANTHER" id="PTHR15615">
    <property type="match status" value="1"/>
</dbReference>
<dbReference type="SUPFAM" id="SSF47954">
    <property type="entry name" value="Cyclin-like"/>
    <property type="match status" value="1"/>
</dbReference>
<proteinExistence type="inferred from homology"/>
<evidence type="ECO:0000256" key="2">
    <source>
        <dbReference type="ARBA" id="ARBA00022618"/>
    </source>
</evidence>
<feature type="transmembrane region" description="Helical" evidence="4">
    <location>
        <begin position="34"/>
        <end position="57"/>
    </location>
</feature>
<keyword evidence="2" id="KW-0132">Cell division</keyword>
<dbReference type="PANTHER" id="PTHR15615:SF115">
    <property type="entry name" value="CYCLIN-U4-3"/>
    <property type="match status" value="1"/>
</dbReference>
<evidence type="ECO:0000313" key="6">
    <source>
        <dbReference type="RefSeq" id="XP_039122882.1"/>
    </source>
</evidence>
<keyword evidence="3" id="KW-0131">Cell cycle</keyword>
<reference evidence="6" key="1">
    <citation type="submission" date="2025-08" db="UniProtKB">
        <authorList>
            <consortium name="RefSeq"/>
        </authorList>
    </citation>
    <scope>IDENTIFICATION</scope>
</reference>
<protein>
    <submittedName>
        <fullName evidence="6">Cyclin-U4-3-like</fullName>
    </submittedName>
</protein>
<keyword evidence="4" id="KW-0812">Transmembrane</keyword>
<comment type="similarity">
    <text evidence="1">Belongs to the cyclin family. Cyclin U/P subfamily.</text>
</comment>